<organism evidence="3 4">
    <name type="scientific">Knufia peltigerae</name>
    <dbReference type="NCBI Taxonomy" id="1002370"/>
    <lineage>
        <taxon>Eukaryota</taxon>
        <taxon>Fungi</taxon>
        <taxon>Dikarya</taxon>
        <taxon>Ascomycota</taxon>
        <taxon>Pezizomycotina</taxon>
        <taxon>Eurotiomycetes</taxon>
        <taxon>Chaetothyriomycetidae</taxon>
        <taxon>Chaetothyriales</taxon>
        <taxon>Trichomeriaceae</taxon>
        <taxon>Knufia</taxon>
    </lineage>
</organism>
<keyword evidence="4" id="KW-1185">Reference proteome</keyword>
<feature type="region of interest" description="Disordered" evidence="2">
    <location>
        <begin position="1"/>
        <end position="47"/>
    </location>
</feature>
<reference evidence="3" key="1">
    <citation type="submission" date="2022-10" db="EMBL/GenBank/DDBJ databases">
        <title>Culturing micro-colonial fungi from biological soil crusts in the Mojave desert and describing Neophaeococcomyces mojavensis, and introducing the new genera and species Taxawa tesnikishii.</title>
        <authorList>
            <person name="Kurbessoian T."/>
            <person name="Stajich J.E."/>
        </authorList>
    </citation>
    <scope>NUCLEOTIDE SEQUENCE</scope>
    <source>
        <strain evidence="3">TK_35</strain>
    </source>
</reference>
<dbReference type="AlphaFoldDB" id="A0AA38Y339"/>
<evidence type="ECO:0000313" key="4">
    <source>
        <dbReference type="Proteomes" id="UP001172681"/>
    </source>
</evidence>
<evidence type="ECO:0000256" key="2">
    <source>
        <dbReference type="SAM" id="MobiDB-lite"/>
    </source>
</evidence>
<comment type="caution">
    <text evidence="3">The sequence shown here is derived from an EMBL/GenBank/DDBJ whole genome shotgun (WGS) entry which is preliminary data.</text>
</comment>
<dbReference type="Proteomes" id="UP001172681">
    <property type="component" value="Unassembled WGS sequence"/>
</dbReference>
<feature type="coiled-coil region" evidence="1">
    <location>
        <begin position="47"/>
        <end position="74"/>
    </location>
</feature>
<name>A0AA38Y339_9EURO</name>
<evidence type="ECO:0000256" key="1">
    <source>
        <dbReference type="SAM" id="Coils"/>
    </source>
</evidence>
<evidence type="ECO:0000313" key="3">
    <source>
        <dbReference type="EMBL" id="KAJ9632974.1"/>
    </source>
</evidence>
<gene>
    <name evidence="3" type="ORF">H2204_007542</name>
</gene>
<dbReference type="EMBL" id="JAPDRN010000051">
    <property type="protein sequence ID" value="KAJ9632974.1"/>
    <property type="molecule type" value="Genomic_DNA"/>
</dbReference>
<protein>
    <submittedName>
        <fullName evidence="3">Uncharacterized protein</fullName>
    </submittedName>
</protein>
<keyword evidence="1" id="KW-0175">Coiled coil</keyword>
<proteinExistence type="predicted"/>
<accession>A0AA38Y339</accession>
<sequence>MSSSSSSESTDLQGHQSLRPRHQVHAVTGGTEDSRVGGVGGDESQERQRRLRLLRQARIEVAQLERAIKDIKCGESLGNVSDGMKSPEWTVTFQHANYTLTAVKVGWLMLNTTIQAQASQTQTGARTGTYSVDGPKTYTSQQYKAIMNETMARMRCGVQIEDALRQAKEEVEAGRV</sequence>